<name>A0A9Q0JZU2_9MAGN</name>
<protein>
    <submittedName>
        <fullName evidence="2">Uncharacterized protein</fullName>
    </submittedName>
</protein>
<evidence type="ECO:0000256" key="1">
    <source>
        <dbReference type="SAM" id="MobiDB-lite"/>
    </source>
</evidence>
<gene>
    <name evidence="2" type="ORF">NE237_013473</name>
</gene>
<feature type="compositionally biased region" description="Polar residues" evidence="1">
    <location>
        <begin position="10"/>
        <end position="27"/>
    </location>
</feature>
<organism evidence="2 3">
    <name type="scientific">Protea cynaroides</name>
    <dbReference type="NCBI Taxonomy" id="273540"/>
    <lineage>
        <taxon>Eukaryota</taxon>
        <taxon>Viridiplantae</taxon>
        <taxon>Streptophyta</taxon>
        <taxon>Embryophyta</taxon>
        <taxon>Tracheophyta</taxon>
        <taxon>Spermatophyta</taxon>
        <taxon>Magnoliopsida</taxon>
        <taxon>Proteales</taxon>
        <taxon>Proteaceae</taxon>
        <taxon>Protea</taxon>
    </lineage>
</organism>
<sequence>MEFHPHLAKTNLSSGIPPTSSKKLSGGNQVAKNLSLQDDSGLIQCGNRSWLPTIFFFSLDLNQISLKFKDSKNFSLPLLELAQGLHSYPQQLRGKKKKVEPPPLSSSMYFSSKKNNKRWNISWVPTSYPKG</sequence>
<feature type="region of interest" description="Disordered" evidence="1">
    <location>
        <begin position="1"/>
        <end position="27"/>
    </location>
</feature>
<proteinExistence type="predicted"/>
<comment type="caution">
    <text evidence="2">The sequence shown here is derived from an EMBL/GenBank/DDBJ whole genome shotgun (WGS) entry which is preliminary data.</text>
</comment>
<accession>A0A9Q0JZU2</accession>
<evidence type="ECO:0000313" key="2">
    <source>
        <dbReference type="EMBL" id="KAJ4956690.1"/>
    </source>
</evidence>
<keyword evidence="3" id="KW-1185">Reference proteome</keyword>
<dbReference type="EMBL" id="JAMYWD010000011">
    <property type="protein sequence ID" value="KAJ4956690.1"/>
    <property type="molecule type" value="Genomic_DNA"/>
</dbReference>
<evidence type="ECO:0000313" key="3">
    <source>
        <dbReference type="Proteomes" id="UP001141806"/>
    </source>
</evidence>
<feature type="region of interest" description="Disordered" evidence="1">
    <location>
        <begin position="90"/>
        <end position="111"/>
    </location>
</feature>
<dbReference type="AlphaFoldDB" id="A0A9Q0JZU2"/>
<reference evidence="2" key="1">
    <citation type="journal article" date="2023" name="Plant J.">
        <title>The genome of the king protea, Protea cynaroides.</title>
        <authorList>
            <person name="Chang J."/>
            <person name="Duong T.A."/>
            <person name="Schoeman C."/>
            <person name="Ma X."/>
            <person name="Roodt D."/>
            <person name="Barker N."/>
            <person name="Li Z."/>
            <person name="Van de Peer Y."/>
            <person name="Mizrachi E."/>
        </authorList>
    </citation>
    <scope>NUCLEOTIDE SEQUENCE</scope>
    <source>
        <tissue evidence="2">Young leaves</tissue>
    </source>
</reference>
<dbReference type="Proteomes" id="UP001141806">
    <property type="component" value="Unassembled WGS sequence"/>
</dbReference>